<organism evidence="2 3">
    <name type="scientific">Kitasatospora paracochleata</name>
    <dbReference type="NCBI Taxonomy" id="58354"/>
    <lineage>
        <taxon>Bacteria</taxon>
        <taxon>Bacillati</taxon>
        <taxon>Actinomycetota</taxon>
        <taxon>Actinomycetes</taxon>
        <taxon>Kitasatosporales</taxon>
        <taxon>Streptomycetaceae</taxon>
        <taxon>Kitasatospora</taxon>
    </lineage>
</organism>
<feature type="region of interest" description="Disordered" evidence="1">
    <location>
        <begin position="1"/>
        <end position="22"/>
    </location>
</feature>
<accession>A0ABT1IYD6</accession>
<comment type="caution">
    <text evidence="2">The sequence shown here is derived from an EMBL/GenBank/DDBJ whole genome shotgun (WGS) entry which is preliminary data.</text>
</comment>
<reference evidence="2 3" key="1">
    <citation type="submission" date="2022-06" db="EMBL/GenBank/DDBJ databases">
        <title>Sequencing the genomes of 1000 actinobacteria strains.</title>
        <authorList>
            <person name="Klenk H.-P."/>
        </authorList>
    </citation>
    <scope>NUCLEOTIDE SEQUENCE [LARGE SCALE GENOMIC DNA]</scope>
    <source>
        <strain evidence="2 3">DSM 41656</strain>
    </source>
</reference>
<evidence type="ECO:0000256" key="1">
    <source>
        <dbReference type="SAM" id="MobiDB-lite"/>
    </source>
</evidence>
<dbReference type="EMBL" id="JAMZDX010000003">
    <property type="protein sequence ID" value="MCP2310170.1"/>
    <property type="molecule type" value="Genomic_DNA"/>
</dbReference>
<name>A0ABT1IYD6_9ACTN</name>
<dbReference type="Proteomes" id="UP001206483">
    <property type="component" value="Unassembled WGS sequence"/>
</dbReference>
<evidence type="ECO:0000313" key="2">
    <source>
        <dbReference type="EMBL" id="MCP2310170.1"/>
    </source>
</evidence>
<proteinExistence type="predicted"/>
<protein>
    <submittedName>
        <fullName evidence="2">Uncharacterized protein</fullName>
    </submittedName>
</protein>
<evidence type="ECO:0000313" key="3">
    <source>
        <dbReference type="Proteomes" id="UP001206483"/>
    </source>
</evidence>
<sequence length="39" mass="4094">MSSNWLPQRPQRNPHAAPAAVLPACRTGPARLKASLSAA</sequence>
<keyword evidence="3" id="KW-1185">Reference proteome</keyword>
<gene>
    <name evidence="2" type="ORF">FHR36_003303</name>
</gene>